<dbReference type="InterPro" id="IPR020846">
    <property type="entry name" value="MFS_dom"/>
</dbReference>
<dbReference type="EMBL" id="JACHOA010000001">
    <property type="protein sequence ID" value="MBB4612226.1"/>
    <property type="molecule type" value="Genomic_DNA"/>
</dbReference>
<evidence type="ECO:0000256" key="5">
    <source>
        <dbReference type="ARBA" id="ARBA00022989"/>
    </source>
</evidence>
<reference evidence="9 10" key="1">
    <citation type="submission" date="2020-08" db="EMBL/GenBank/DDBJ databases">
        <title>Genomic Encyclopedia of Type Strains, Phase IV (KMG-IV): sequencing the most valuable type-strain genomes for metagenomic binning, comparative biology and taxonomic classification.</title>
        <authorList>
            <person name="Goeker M."/>
        </authorList>
    </citation>
    <scope>NUCLEOTIDE SEQUENCE [LARGE SCALE GENOMIC DNA]</scope>
    <source>
        <strain evidence="9 10">DSM 17507</strain>
    </source>
</reference>
<evidence type="ECO:0000256" key="7">
    <source>
        <dbReference type="SAM" id="Phobius"/>
    </source>
</evidence>
<feature type="transmembrane region" description="Helical" evidence="7">
    <location>
        <begin position="305"/>
        <end position="325"/>
    </location>
</feature>
<accession>A0A7W7ESW7</accession>
<dbReference type="PANTHER" id="PTHR12778:SF10">
    <property type="entry name" value="MAJOR FACILITATOR SUPERFAMILY DOMAIN-CONTAINING PROTEIN 3"/>
    <property type="match status" value="1"/>
</dbReference>
<dbReference type="SUPFAM" id="SSF103473">
    <property type="entry name" value="MFS general substrate transporter"/>
    <property type="match status" value="1"/>
</dbReference>
<feature type="transmembrane region" description="Helical" evidence="7">
    <location>
        <begin position="92"/>
        <end position="112"/>
    </location>
</feature>
<evidence type="ECO:0000256" key="2">
    <source>
        <dbReference type="ARBA" id="ARBA00008335"/>
    </source>
</evidence>
<dbReference type="InterPro" id="IPR036259">
    <property type="entry name" value="MFS_trans_sf"/>
</dbReference>
<dbReference type="GO" id="GO:0022857">
    <property type="term" value="F:transmembrane transporter activity"/>
    <property type="evidence" value="ECO:0007669"/>
    <property type="project" value="InterPro"/>
</dbReference>
<evidence type="ECO:0000313" key="9">
    <source>
        <dbReference type="EMBL" id="MBB4612226.1"/>
    </source>
</evidence>
<feature type="transmembrane region" description="Helical" evidence="7">
    <location>
        <begin position="274"/>
        <end position="298"/>
    </location>
</feature>
<keyword evidence="5 7" id="KW-1133">Transmembrane helix</keyword>
<dbReference type="PROSITE" id="PS50850">
    <property type="entry name" value="MFS"/>
    <property type="match status" value="1"/>
</dbReference>
<feature type="transmembrane region" description="Helical" evidence="7">
    <location>
        <begin position="239"/>
        <end position="262"/>
    </location>
</feature>
<evidence type="ECO:0000313" key="10">
    <source>
        <dbReference type="Proteomes" id="UP000538566"/>
    </source>
</evidence>
<evidence type="ECO:0000259" key="8">
    <source>
        <dbReference type="PROSITE" id="PS50850"/>
    </source>
</evidence>
<organism evidence="9 10">
    <name type="scientific">Novosphingobium taihuense</name>
    <dbReference type="NCBI Taxonomy" id="260085"/>
    <lineage>
        <taxon>Bacteria</taxon>
        <taxon>Pseudomonadati</taxon>
        <taxon>Pseudomonadota</taxon>
        <taxon>Alphaproteobacteria</taxon>
        <taxon>Sphingomonadales</taxon>
        <taxon>Sphingomonadaceae</taxon>
        <taxon>Novosphingobium</taxon>
    </lineage>
</organism>
<comment type="similarity">
    <text evidence="2">Belongs to the major facilitator superfamily.</text>
</comment>
<sequence length="441" mass="46663">MSTGTSERNLWDSVRPYLEKESLAAFFLGVSSGFPYAMIGATLTTRLAQDGIDKKTVTAFTLAFLVYNLKVFWAWIVDGLHLPLLGRMGQRVSWMLLAGSLVMAAVANLALVDPSADLGATVLAAVLVGVAGATFDIVIDAYRIETLKPYQLGTGSGMSQYGWRIGSAGAGALALVVSARAGWSAAYLACALFALPAMLTALFLGEPERHRDPLARKGVGEVLSSIIGPFLEFFRRNGAWLVLLFILVHKVGDTLANLTFRLLFDDLGFSNDEIAIWDVGVGFWAYLIGVFIGGVAYARMGLKRSVLVALVLMAVSNLSFAALAAAGHSNIGMAGAIGFENIASGYGGVVVVAYFSALCDLRYTAAQYALISAAASIVGRFATGTTAGALIESMGYVNFYVTTTVLALPGIVLFWWMSRSGLVDAAMGTAGEEKPHADPFA</sequence>
<dbReference type="RefSeq" id="WP_407070578.1">
    <property type="nucleotide sequence ID" value="NZ_JACHOA010000001.1"/>
</dbReference>
<keyword evidence="4 7" id="KW-0812">Transmembrane</keyword>
<feature type="transmembrane region" description="Helical" evidence="7">
    <location>
        <begin position="185"/>
        <end position="204"/>
    </location>
</feature>
<evidence type="ECO:0000256" key="3">
    <source>
        <dbReference type="ARBA" id="ARBA00022448"/>
    </source>
</evidence>
<dbReference type="PANTHER" id="PTHR12778">
    <property type="entry name" value="SOLUTE CARRIER FAMILY 33 ACETYL-COA TRANSPORTER -RELATED"/>
    <property type="match status" value="1"/>
</dbReference>
<dbReference type="NCBIfam" id="TIGR00901">
    <property type="entry name" value="2A0125"/>
    <property type="match status" value="1"/>
</dbReference>
<dbReference type="GO" id="GO:0016020">
    <property type="term" value="C:membrane"/>
    <property type="evidence" value="ECO:0007669"/>
    <property type="project" value="UniProtKB-SubCell"/>
</dbReference>
<dbReference type="InterPro" id="IPR011701">
    <property type="entry name" value="MFS"/>
</dbReference>
<keyword evidence="3" id="KW-0813">Transport</keyword>
<protein>
    <submittedName>
        <fullName evidence="9">PAT family beta-lactamase induction signal transducer AmpG</fullName>
    </submittedName>
</protein>
<feature type="transmembrane region" description="Helical" evidence="7">
    <location>
        <begin position="21"/>
        <end position="39"/>
    </location>
</feature>
<dbReference type="AlphaFoldDB" id="A0A7W7ESW7"/>
<evidence type="ECO:0000256" key="1">
    <source>
        <dbReference type="ARBA" id="ARBA00004141"/>
    </source>
</evidence>
<dbReference type="InterPro" id="IPR004752">
    <property type="entry name" value="AmpG_permease/AT-1"/>
</dbReference>
<evidence type="ECO:0000256" key="4">
    <source>
        <dbReference type="ARBA" id="ARBA00022692"/>
    </source>
</evidence>
<evidence type="ECO:0000256" key="6">
    <source>
        <dbReference type="ARBA" id="ARBA00023136"/>
    </source>
</evidence>
<dbReference type="Pfam" id="PF07690">
    <property type="entry name" value="MFS_1"/>
    <property type="match status" value="1"/>
</dbReference>
<feature type="transmembrane region" description="Helical" evidence="7">
    <location>
        <begin position="59"/>
        <end position="80"/>
    </location>
</feature>
<comment type="caution">
    <text evidence="9">The sequence shown here is derived from an EMBL/GenBank/DDBJ whole genome shotgun (WGS) entry which is preliminary data.</text>
</comment>
<proteinExistence type="inferred from homology"/>
<feature type="transmembrane region" description="Helical" evidence="7">
    <location>
        <begin position="331"/>
        <end position="356"/>
    </location>
</feature>
<gene>
    <name evidence="9" type="ORF">GGR37_000472</name>
</gene>
<keyword evidence="10" id="KW-1185">Reference proteome</keyword>
<keyword evidence="6 7" id="KW-0472">Membrane</keyword>
<dbReference type="Proteomes" id="UP000538566">
    <property type="component" value="Unassembled WGS sequence"/>
</dbReference>
<name>A0A7W7ESW7_9SPHN</name>
<feature type="transmembrane region" description="Helical" evidence="7">
    <location>
        <begin position="397"/>
        <end position="417"/>
    </location>
</feature>
<feature type="domain" description="Major facilitator superfamily (MFS) profile" evidence="8">
    <location>
        <begin position="21"/>
        <end position="421"/>
    </location>
</feature>
<comment type="subcellular location">
    <subcellularLocation>
        <location evidence="1">Membrane</location>
        <topology evidence="1">Multi-pass membrane protein</topology>
    </subcellularLocation>
</comment>
<feature type="transmembrane region" description="Helical" evidence="7">
    <location>
        <begin position="118"/>
        <end position="140"/>
    </location>
</feature>
<dbReference type="Gene3D" id="1.20.1250.20">
    <property type="entry name" value="MFS general substrate transporter like domains"/>
    <property type="match status" value="1"/>
</dbReference>